<dbReference type="EMBL" id="DTMQ01000009">
    <property type="protein sequence ID" value="HGE98643.1"/>
    <property type="molecule type" value="Genomic_DNA"/>
</dbReference>
<dbReference type="PROSITE" id="PS50850">
    <property type="entry name" value="MFS"/>
    <property type="match status" value="1"/>
</dbReference>
<gene>
    <name evidence="6" type="ORF">ENX07_01015</name>
</gene>
<feature type="transmembrane region" description="Helical" evidence="4">
    <location>
        <begin position="166"/>
        <end position="186"/>
    </location>
</feature>
<comment type="caution">
    <text evidence="6">The sequence shown here is derived from an EMBL/GenBank/DDBJ whole genome shotgun (WGS) entry which is preliminary data.</text>
</comment>
<dbReference type="InterPro" id="IPR020846">
    <property type="entry name" value="MFS_dom"/>
</dbReference>
<organism evidence="6">
    <name type="scientific">candidate division WOR-3 bacterium</name>
    <dbReference type="NCBI Taxonomy" id="2052148"/>
    <lineage>
        <taxon>Bacteria</taxon>
        <taxon>Bacteria division WOR-3</taxon>
    </lineage>
</organism>
<accession>A0A7C3UNH8</accession>
<evidence type="ECO:0000256" key="1">
    <source>
        <dbReference type="ARBA" id="ARBA00022692"/>
    </source>
</evidence>
<dbReference type="CDD" id="cd17353">
    <property type="entry name" value="MFS_OFA_like"/>
    <property type="match status" value="1"/>
</dbReference>
<feature type="transmembrane region" description="Helical" evidence="4">
    <location>
        <begin position="112"/>
        <end position="129"/>
    </location>
</feature>
<feature type="transmembrane region" description="Helical" evidence="4">
    <location>
        <begin position="352"/>
        <end position="370"/>
    </location>
</feature>
<dbReference type="InterPro" id="IPR050327">
    <property type="entry name" value="Proton-linked_MCT"/>
</dbReference>
<feature type="transmembrane region" description="Helical" evidence="4">
    <location>
        <begin position="410"/>
        <end position="430"/>
    </location>
</feature>
<feature type="transmembrane region" description="Helical" evidence="4">
    <location>
        <begin position="9"/>
        <end position="31"/>
    </location>
</feature>
<feature type="transmembrane region" description="Helical" evidence="4">
    <location>
        <begin position="287"/>
        <end position="310"/>
    </location>
</feature>
<evidence type="ECO:0000313" key="6">
    <source>
        <dbReference type="EMBL" id="HGE98643.1"/>
    </source>
</evidence>
<name>A0A7C3UNH8_UNCW3</name>
<dbReference type="Pfam" id="PF07690">
    <property type="entry name" value="MFS_1"/>
    <property type="match status" value="1"/>
</dbReference>
<feature type="transmembrane region" description="Helical" evidence="4">
    <location>
        <begin position="442"/>
        <end position="461"/>
    </location>
</feature>
<dbReference type="InterPro" id="IPR011701">
    <property type="entry name" value="MFS"/>
</dbReference>
<protein>
    <submittedName>
        <fullName evidence="6">MFS transporter</fullName>
    </submittedName>
</protein>
<dbReference type="Gene3D" id="1.20.1250.20">
    <property type="entry name" value="MFS general substrate transporter like domains"/>
    <property type="match status" value="2"/>
</dbReference>
<feature type="domain" description="Major facilitator superfamily (MFS) profile" evidence="5">
    <location>
        <begin position="65"/>
        <end position="466"/>
    </location>
</feature>
<dbReference type="InterPro" id="IPR036259">
    <property type="entry name" value="MFS_trans_sf"/>
</dbReference>
<feature type="transmembrane region" description="Helical" evidence="4">
    <location>
        <begin position="322"/>
        <end position="340"/>
    </location>
</feature>
<keyword evidence="2 4" id="KW-1133">Transmembrane helix</keyword>
<keyword evidence="1 4" id="KW-0812">Transmembrane</keyword>
<dbReference type="SUPFAM" id="SSF103473">
    <property type="entry name" value="MFS general substrate transporter"/>
    <property type="match status" value="1"/>
</dbReference>
<sequence length="469" mass="50973">MNGKGFNRWWIMVGAIIIQLCLGAIYAWSVFRKPLEKEPISLKTIPISTIEKIEILDRKEKEPIGEVVIKETSIKTGNRIKVLMPGKEIEGEFIGMRDEKIEINTGLTPTQATLPFALVLISFAIATIIGGRWQDKKGPRIVATAGGILLGLGLILSGISKTFFGIVISYGIISGIGIGLAYVCPISTGVKWFPDMRGLITGLSVAGFGAGALIVAPVARALIDRVQVFNTFIILGIVFLILIILAAQILRNPPEGYRPSGWQPSPTSTATTYGYTAQEMLSTHQFYLLWLIYFFGCATGLMIIGQTSPIGQDLAKVSKETAALAVSTLAIFNALGRIFWGKISDIFGRLKTLFFVFLICGIAVLLYNLIPTLPFYYWIGVSLVGLCFGGYLAVFPAITADFYGTKNVGVNYGLLFTAYGVGGLLGNIFAPQVLEKTRSYNLAFLVSGVLCLIGMVITLLIKQPTRRET</sequence>
<keyword evidence="3 4" id="KW-0472">Membrane</keyword>
<feature type="transmembrane region" description="Helical" evidence="4">
    <location>
        <begin position="376"/>
        <end position="398"/>
    </location>
</feature>
<evidence type="ECO:0000256" key="4">
    <source>
        <dbReference type="SAM" id="Phobius"/>
    </source>
</evidence>
<feature type="transmembrane region" description="Helical" evidence="4">
    <location>
        <begin position="141"/>
        <end position="160"/>
    </location>
</feature>
<evidence type="ECO:0000259" key="5">
    <source>
        <dbReference type="PROSITE" id="PS50850"/>
    </source>
</evidence>
<dbReference type="AlphaFoldDB" id="A0A7C3UNH8"/>
<dbReference type="PANTHER" id="PTHR11360">
    <property type="entry name" value="MONOCARBOXYLATE TRANSPORTER"/>
    <property type="match status" value="1"/>
</dbReference>
<reference evidence="6" key="1">
    <citation type="journal article" date="2020" name="mSystems">
        <title>Genome- and Community-Level Interaction Insights into Carbon Utilization and Element Cycling Functions of Hydrothermarchaeota in Hydrothermal Sediment.</title>
        <authorList>
            <person name="Zhou Z."/>
            <person name="Liu Y."/>
            <person name="Xu W."/>
            <person name="Pan J."/>
            <person name="Luo Z.H."/>
            <person name="Li M."/>
        </authorList>
    </citation>
    <scope>NUCLEOTIDE SEQUENCE [LARGE SCALE GENOMIC DNA]</scope>
    <source>
        <strain evidence="6">SpSt-906</strain>
    </source>
</reference>
<evidence type="ECO:0000256" key="3">
    <source>
        <dbReference type="ARBA" id="ARBA00023136"/>
    </source>
</evidence>
<proteinExistence type="predicted"/>
<dbReference type="GO" id="GO:0022857">
    <property type="term" value="F:transmembrane transporter activity"/>
    <property type="evidence" value="ECO:0007669"/>
    <property type="project" value="InterPro"/>
</dbReference>
<evidence type="ECO:0000256" key="2">
    <source>
        <dbReference type="ARBA" id="ARBA00022989"/>
    </source>
</evidence>
<feature type="transmembrane region" description="Helical" evidence="4">
    <location>
        <begin position="229"/>
        <end position="250"/>
    </location>
</feature>
<feature type="transmembrane region" description="Helical" evidence="4">
    <location>
        <begin position="198"/>
        <end position="223"/>
    </location>
</feature>